<gene>
    <name evidence="3" type="ORF">EYZ11_010010</name>
</gene>
<dbReference type="AlphaFoldDB" id="A0A4S3J6F1"/>
<feature type="region of interest" description="Disordered" evidence="1">
    <location>
        <begin position="1"/>
        <end position="26"/>
    </location>
</feature>
<dbReference type="Proteomes" id="UP000308092">
    <property type="component" value="Unassembled WGS sequence"/>
</dbReference>
<evidence type="ECO:0000256" key="1">
    <source>
        <dbReference type="SAM" id="MobiDB-lite"/>
    </source>
</evidence>
<evidence type="ECO:0000256" key="2">
    <source>
        <dbReference type="SAM" id="Phobius"/>
    </source>
</evidence>
<proteinExistence type="predicted"/>
<keyword evidence="4" id="KW-1185">Reference proteome</keyword>
<organism evidence="3 4">
    <name type="scientific">Aspergillus tanneri</name>
    <dbReference type="NCBI Taxonomy" id="1220188"/>
    <lineage>
        <taxon>Eukaryota</taxon>
        <taxon>Fungi</taxon>
        <taxon>Dikarya</taxon>
        <taxon>Ascomycota</taxon>
        <taxon>Pezizomycotina</taxon>
        <taxon>Eurotiomycetes</taxon>
        <taxon>Eurotiomycetidae</taxon>
        <taxon>Eurotiales</taxon>
        <taxon>Aspergillaceae</taxon>
        <taxon>Aspergillus</taxon>
        <taxon>Aspergillus subgen. Circumdati</taxon>
    </lineage>
</organism>
<keyword evidence="2" id="KW-1133">Transmembrane helix</keyword>
<sequence>MGTSSNDAAQEQEKWETLMTPPGAPDDHKYPSGLRLVLLMISLYVAMFLVALVQQAELVWNGLHAY</sequence>
<feature type="transmembrane region" description="Helical" evidence="2">
    <location>
        <begin position="36"/>
        <end position="56"/>
    </location>
</feature>
<dbReference type="VEuPathDB" id="FungiDB:EYZ11_010010"/>
<name>A0A4S3J6F1_9EURO</name>
<dbReference type="EMBL" id="SOSA01000510">
    <property type="protein sequence ID" value="THC90526.1"/>
    <property type="molecule type" value="Genomic_DNA"/>
</dbReference>
<keyword evidence="2" id="KW-0812">Transmembrane</keyword>
<accession>A0A4S3J6F1</accession>
<reference evidence="3 4" key="1">
    <citation type="submission" date="2019-03" db="EMBL/GenBank/DDBJ databases">
        <title>The genome sequence of a newly discovered highly antifungal drug resistant Aspergillus species, Aspergillus tanneri NIH 1004.</title>
        <authorList>
            <person name="Mounaud S."/>
            <person name="Singh I."/>
            <person name="Joardar V."/>
            <person name="Pakala S."/>
            <person name="Pakala S."/>
            <person name="Venepally P."/>
            <person name="Hoover J."/>
            <person name="Nierman W."/>
            <person name="Chung J."/>
            <person name="Losada L."/>
        </authorList>
    </citation>
    <scope>NUCLEOTIDE SEQUENCE [LARGE SCALE GENOMIC DNA]</scope>
    <source>
        <strain evidence="3 4">NIH1004</strain>
    </source>
</reference>
<comment type="caution">
    <text evidence="3">The sequence shown here is derived from an EMBL/GenBank/DDBJ whole genome shotgun (WGS) entry which is preliminary data.</text>
</comment>
<keyword evidence="2" id="KW-0472">Membrane</keyword>
<evidence type="ECO:0000313" key="4">
    <source>
        <dbReference type="Proteomes" id="UP000308092"/>
    </source>
</evidence>
<protein>
    <submittedName>
        <fullName evidence="3">Uncharacterized protein</fullName>
    </submittedName>
</protein>
<evidence type="ECO:0000313" key="3">
    <source>
        <dbReference type="EMBL" id="THC90526.1"/>
    </source>
</evidence>